<gene>
    <name evidence="1" type="ORF">Touem01_00113</name>
</gene>
<proteinExistence type="predicted"/>
<name>A0AAU6W259_9VIRU</name>
<reference evidence="1" key="1">
    <citation type="journal article" date="2024" name="J. Gen. Virol.">
        <title>Novel phages of Pseudomonas syringae unveil numerous potential auxiliary metabolic genes.</title>
        <authorList>
            <person name="Feltin C."/>
            <person name="Garneau J.R."/>
            <person name="Morris C.E."/>
            <person name="Berard A."/>
            <person name="Torres-Barcelo C."/>
        </authorList>
    </citation>
    <scope>NUCLEOTIDE SEQUENCE</scope>
</reference>
<organism evidence="1">
    <name type="scientific">Pseudomonas phage Touem01</name>
    <dbReference type="NCBI Taxonomy" id="3138548"/>
    <lineage>
        <taxon>Viruses</taxon>
    </lineage>
</organism>
<dbReference type="EMBL" id="PP179325">
    <property type="protein sequence ID" value="XAI70642.1"/>
    <property type="molecule type" value="Genomic_DNA"/>
</dbReference>
<protein>
    <submittedName>
        <fullName evidence="1">Uncharacterized protein</fullName>
    </submittedName>
</protein>
<sequence length="48" mass="5480">MPERHVCHPRKRFASVEAATAASEAIYRRDRVNLKPKRCLACGGYHLN</sequence>
<accession>A0AAU6W259</accession>
<evidence type="ECO:0000313" key="1">
    <source>
        <dbReference type="EMBL" id="XAI70642.1"/>
    </source>
</evidence>